<dbReference type="KEGG" id="dpp:DICPUDRAFT_156146"/>
<protein>
    <recommendedName>
        <fullName evidence="5">MRH domain-containing protein</fullName>
    </recommendedName>
</protein>
<evidence type="ECO:0000256" key="1">
    <source>
        <dbReference type="SAM" id="Phobius"/>
    </source>
</evidence>
<keyword evidence="4" id="KW-1185">Reference proteome</keyword>
<organism evidence="3 4">
    <name type="scientific">Dictyostelium purpureum</name>
    <name type="common">Slime mold</name>
    <dbReference type="NCBI Taxonomy" id="5786"/>
    <lineage>
        <taxon>Eukaryota</taxon>
        <taxon>Amoebozoa</taxon>
        <taxon>Evosea</taxon>
        <taxon>Eumycetozoa</taxon>
        <taxon>Dictyostelia</taxon>
        <taxon>Dictyosteliales</taxon>
        <taxon>Dictyosteliaceae</taxon>
        <taxon>Dictyostelium</taxon>
    </lineage>
</organism>
<feature type="chain" id="PRO_5003262008" description="MRH domain-containing protein" evidence="2">
    <location>
        <begin position="21"/>
        <end position="441"/>
    </location>
</feature>
<dbReference type="Proteomes" id="UP000001064">
    <property type="component" value="Unassembled WGS sequence"/>
</dbReference>
<evidence type="ECO:0000313" key="3">
    <source>
        <dbReference type="EMBL" id="EGC31933.1"/>
    </source>
</evidence>
<sequence>MKIIISVLILFICFNQIVLSDYTYFKVQTTTCKDRVVEVDGCSKNSAGGCADSIKIAAKDDDDHFSLSLYSNDGACSSDDAYSTFDFTCLQEGVALNVSDYNVTCYTSDPNIPKYSFFKVEKHLCNERRDMELDSCLSVSTAEIPNCNGSVNFSFGTTYNFNVFTNDDCGGAPFRVGPFNCAGEGEQIQARGFVVTCYSEDYLSSSSKLSITLYVLLSTFNKVVLSASNYNYFNIQNSKCEFKQVSTLGDCSEVTSEIEGCTANSVEVVYYGENSFTLETFSDKTCSPKALSSVNFTCTEEGTPQTVGDYTFTCFAEDPRVPKYNYFSVLQNRCDDGETAMALSSCYFINNTNKPQCTGSVDIQHSFGNTFNFDVYTNNNCSGTPFRVGPFNCTGNGETVASNNFNVTCYLDDPNYDSSSSLSVSIIFNLFLLFSLILFFN</sequence>
<dbReference type="InParanoid" id="F0ZVU5"/>
<feature type="transmembrane region" description="Helical" evidence="1">
    <location>
        <begin position="422"/>
        <end position="440"/>
    </location>
</feature>
<dbReference type="RefSeq" id="XP_003291535.1">
    <property type="nucleotide sequence ID" value="XM_003291487.1"/>
</dbReference>
<accession>F0ZVU5</accession>
<name>F0ZVU5_DICPU</name>
<dbReference type="EMBL" id="GL871221">
    <property type="protein sequence ID" value="EGC31933.1"/>
    <property type="molecule type" value="Genomic_DNA"/>
</dbReference>
<dbReference type="VEuPathDB" id="AmoebaDB:DICPUDRAFT_156146"/>
<proteinExistence type="predicted"/>
<evidence type="ECO:0000313" key="4">
    <source>
        <dbReference type="Proteomes" id="UP000001064"/>
    </source>
</evidence>
<keyword evidence="1" id="KW-0812">Transmembrane</keyword>
<reference evidence="4" key="1">
    <citation type="journal article" date="2011" name="Genome Biol.">
        <title>Comparative genomics of the social amoebae Dictyostelium discoideum and Dictyostelium purpureum.</title>
        <authorList>
            <consortium name="US DOE Joint Genome Institute (JGI-PGF)"/>
            <person name="Sucgang R."/>
            <person name="Kuo A."/>
            <person name="Tian X."/>
            <person name="Salerno W."/>
            <person name="Parikh A."/>
            <person name="Feasley C.L."/>
            <person name="Dalin E."/>
            <person name="Tu H."/>
            <person name="Huang E."/>
            <person name="Barry K."/>
            <person name="Lindquist E."/>
            <person name="Shapiro H."/>
            <person name="Bruce D."/>
            <person name="Schmutz J."/>
            <person name="Salamov A."/>
            <person name="Fey P."/>
            <person name="Gaudet P."/>
            <person name="Anjard C."/>
            <person name="Babu M.M."/>
            <person name="Basu S."/>
            <person name="Bushmanova Y."/>
            <person name="van der Wel H."/>
            <person name="Katoh-Kurasawa M."/>
            <person name="Dinh C."/>
            <person name="Coutinho P.M."/>
            <person name="Saito T."/>
            <person name="Elias M."/>
            <person name="Schaap P."/>
            <person name="Kay R.R."/>
            <person name="Henrissat B."/>
            <person name="Eichinger L."/>
            <person name="Rivero F."/>
            <person name="Putnam N.H."/>
            <person name="West C.M."/>
            <person name="Loomis W.F."/>
            <person name="Chisholm R.L."/>
            <person name="Shaulsky G."/>
            <person name="Strassmann J.E."/>
            <person name="Queller D.C."/>
            <person name="Kuspa A."/>
            <person name="Grigoriev I.V."/>
        </authorList>
    </citation>
    <scope>NUCLEOTIDE SEQUENCE [LARGE SCALE GENOMIC DNA]</scope>
    <source>
        <strain evidence="4">QSDP1</strain>
    </source>
</reference>
<keyword evidence="2" id="KW-0732">Signal</keyword>
<keyword evidence="1" id="KW-0472">Membrane</keyword>
<gene>
    <name evidence="3" type="ORF">DICPUDRAFT_156146</name>
</gene>
<keyword evidence="1" id="KW-1133">Transmembrane helix</keyword>
<evidence type="ECO:0000256" key="2">
    <source>
        <dbReference type="SAM" id="SignalP"/>
    </source>
</evidence>
<evidence type="ECO:0008006" key="5">
    <source>
        <dbReference type="Google" id="ProtNLM"/>
    </source>
</evidence>
<feature type="signal peptide" evidence="2">
    <location>
        <begin position="1"/>
        <end position="20"/>
    </location>
</feature>
<dbReference type="GeneID" id="10507725"/>
<dbReference type="AlphaFoldDB" id="F0ZVU5"/>